<evidence type="ECO:0000313" key="3">
    <source>
        <dbReference type="Proteomes" id="UP000703269"/>
    </source>
</evidence>
<dbReference type="InterPro" id="IPR001810">
    <property type="entry name" value="F-box_dom"/>
</dbReference>
<dbReference type="Proteomes" id="UP000703269">
    <property type="component" value="Unassembled WGS sequence"/>
</dbReference>
<dbReference type="AlphaFoldDB" id="A0A9P3LAM0"/>
<protein>
    <submittedName>
        <fullName evidence="2">F-box protein</fullName>
    </submittedName>
</protein>
<name>A0A9P3LAM0_9APHY</name>
<keyword evidence="3" id="KW-1185">Reference proteome</keyword>
<comment type="caution">
    <text evidence="2">The sequence shown here is derived from an EMBL/GenBank/DDBJ whole genome shotgun (WGS) entry which is preliminary data.</text>
</comment>
<dbReference type="InterPro" id="IPR036047">
    <property type="entry name" value="F-box-like_dom_sf"/>
</dbReference>
<dbReference type="SUPFAM" id="SSF81383">
    <property type="entry name" value="F-box domain"/>
    <property type="match status" value="1"/>
</dbReference>
<dbReference type="Gene3D" id="1.20.1280.50">
    <property type="match status" value="1"/>
</dbReference>
<dbReference type="Pfam" id="PF12937">
    <property type="entry name" value="F-box-like"/>
    <property type="match status" value="1"/>
</dbReference>
<reference evidence="2 3" key="1">
    <citation type="submission" date="2021-08" db="EMBL/GenBank/DDBJ databases">
        <title>Draft Genome Sequence of Phanerochaete sordida strain YK-624.</title>
        <authorList>
            <person name="Mori T."/>
            <person name="Dohra H."/>
            <person name="Suzuki T."/>
            <person name="Kawagishi H."/>
            <person name="Hirai H."/>
        </authorList>
    </citation>
    <scope>NUCLEOTIDE SEQUENCE [LARGE SCALE GENOMIC DNA]</scope>
    <source>
        <strain evidence="2 3">YK-624</strain>
    </source>
</reference>
<evidence type="ECO:0000259" key="1">
    <source>
        <dbReference type="Pfam" id="PF12937"/>
    </source>
</evidence>
<gene>
    <name evidence="2" type="ORF">PsYK624_044130</name>
</gene>
<evidence type="ECO:0000313" key="2">
    <source>
        <dbReference type="EMBL" id="GJE88330.1"/>
    </source>
</evidence>
<feature type="domain" description="F-box" evidence="1">
    <location>
        <begin position="35"/>
        <end position="85"/>
    </location>
</feature>
<dbReference type="OrthoDB" id="2758696at2759"/>
<sequence length="545" mass="60942">MDIEVEKAQILASVAEWEVQIAAAKQRLNEFAPVGRLPDELLVEIFLHQSSSWRAGDRSWTQVLRVCRRWHEVASRCLALWAQICATSFEWTVNMLSRSQQAALDVVIPDGSTPIINPIISLLAELPRTRSIDWNHYRFLHEATTPVNSAPFLCSVTLRCTSPVEYIPCPTPFDTLDMPFLTHVELVDIPVTWTSNMFSTTLTHLTYHLPHVRDRRLNQSFPRLLGILKSMTKLQFLELRNVLPEPSRTEDIQVRLPCLHSLNVYDEPLGTHFLLEHVSFPRDAHISITFPTSYPNHDQVARCVSSLTSTFASDPDSKRPVHRLQSLRVTQLGVEAWTMHQGVDVLSSHVTDSLASQSVPLIIQVATEGLPDPASASKSFSETVCRALPLSDVCSAFFDLEGFNSGHWHALQESMPNLRELGLFGPPSSHLWALNALAGSVDAPTNPINGSDQSCAAAFPKLEVLFLRNLQRMQHTPRNPNSSERDPVSRYCKVLRTRKNAGLLLSRIVIVETVLTQADVNELQSVAQEVVCDLDRVAPNASVDL</sequence>
<dbReference type="EMBL" id="BPQB01000009">
    <property type="protein sequence ID" value="GJE88330.1"/>
    <property type="molecule type" value="Genomic_DNA"/>
</dbReference>
<accession>A0A9P3LAM0</accession>
<proteinExistence type="predicted"/>
<organism evidence="2 3">
    <name type="scientific">Phanerochaete sordida</name>
    <dbReference type="NCBI Taxonomy" id="48140"/>
    <lineage>
        <taxon>Eukaryota</taxon>
        <taxon>Fungi</taxon>
        <taxon>Dikarya</taxon>
        <taxon>Basidiomycota</taxon>
        <taxon>Agaricomycotina</taxon>
        <taxon>Agaricomycetes</taxon>
        <taxon>Polyporales</taxon>
        <taxon>Phanerochaetaceae</taxon>
        <taxon>Phanerochaete</taxon>
    </lineage>
</organism>